<comment type="caution">
    <text evidence="10">The sequence shown here is derived from an EMBL/GenBank/DDBJ whole genome shotgun (WGS) entry which is preliminary data.</text>
</comment>
<feature type="domain" description="PAP-associated" evidence="8">
    <location>
        <begin position="312"/>
        <end position="370"/>
    </location>
</feature>
<feature type="compositionally biased region" description="Basic residues" evidence="7">
    <location>
        <begin position="480"/>
        <end position="497"/>
    </location>
</feature>
<dbReference type="GO" id="GO:0031123">
    <property type="term" value="P:RNA 3'-end processing"/>
    <property type="evidence" value="ECO:0007669"/>
    <property type="project" value="TreeGrafter"/>
</dbReference>
<dbReference type="Pfam" id="PF03828">
    <property type="entry name" value="PAP_assoc"/>
    <property type="match status" value="1"/>
</dbReference>
<accession>A0A4U5NSL9</accession>
<evidence type="ECO:0000256" key="2">
    <source>
        <dbReference type="ARBA" id="ARBA00008593"/>
    </source>
</evidence>
<feature type="compositionally biased region" description="Basic and acidic residues" evidence="7">
    <location>
        <begin position="498"/>
        <end position="516"/>
    </location>
</feature>
<dbReference type="CDD" id="cd05402">
    <property type="entry name" value="NT_PAP_TUTase"/>
    <property type="match status" value="1"/>
</dbReference>
<dbReference type="AlphaFoldDB" id="A0A4U5NSL9"/>
<evidence type="ECO:0000256" key="3">
    <source>
        <dbReference type="ARBA" id="ARBA00012388"/>
    </source>
</evidence>
<dbReference type="GO" id="GO:0031499">
    <property type="term" value="C:TRAMP complex"/>
    <property type="evidence" value="ECO:0007669"/>
    <property type="project" value="TreeGrafter"/>
</dbReference>
<dbReference type="InterPro" id="IPR043519">
    <property type="entry name" value="NT_sf"/>
</dbReference>
<evidence type="ECO:0000259" key="8">
    <source>
        <dbReference type="Pfam" id="PF03828"/>
    </source>
</evidence>
<dbReference type="InterPro" id="IPR002058">
    <property type="entry name" value="PAP_assoc"/>
</dbReference>
<dbReference type="GO" id="GO:0005730">
    <property type="term" value="C:nucleolus"/>
    <property type="evidence" value="ECO:0007669"/>
    <property type="project" value="TreeGrafter"/>
</dbReference>
<dbReference type="InterPro" id="IPR054708">
    <property type="entry name" value="MTPAP-like_central"/>
</dbReference>
<evidence type="ECO:0000256" key="1">
    <source>
        <dbReference type="ARBA" id="ARBA00001936"/>
    </source>
</evidence>
<gene>
    <name evidence="10" type="ORF">D5086_0000239110</name>
</gene>
<dbReference type="FunFam" id="3.30.460.10:FF:000006">
    <property type="entry name" value="non-canonical poly(A) RNA polymerase PAPD5"/>
    <property type="match status" value="1"/>
</dbReference>
<dbReference type="PANTHER" id="PTHR23092">
    <property type="entry name" value="POLY(A) RNA POLYMERASE"/>
    <property type="match status" value="1"/>
</dbReference>
<evidence type="ECO:0000313" key="10">
    <source>
        <dbReference type="EMBL" id="TKR86262.1"/>
    </source>
</evidence>
<dbReference type="EMBL" id="RCHU01000916">
    <property type="protein sequence ID" value="TKR86262.1"/>
    <property type="molecule type" value="Genomic_DNA"/>
</dbReference>
<organism evidence="10">
    <name type="scientific">Populus alba</name>
    <name type="common">White poplar</name>
    <dbReference type="NCBI Taxonomy" id="43335"/>
    <lineage>
        <taxon>Eukaryota</taxon>
        <taxon>Viridiplantae</taxon>
        <taxon>Streptophyta</taxon>
        <taxon>Embryophyta</taxon>
        <taxon>Tracheophyta</taxon>
        <taxon>Spermatophyta</taxon>
        <taxon>Magnoliopsida</taxon>
        <taxon>eudicotyledons</taxon>
        <taxon>Gunneridae</taxon>
        <taxon>Pentapetalae</taxon>
        <taxon>rosids</taxon>
        <taxon>fabids</taxon>
        <taxon>Malpighiales</taxon>
        <taxon>Salicaceae</taxon>
        <taxon>Saliceae</taxon>
        <taxon>Populus</taxon>
    </lineage>
</organism>
<reference evidence="10" key="1">
    <citation type="submission" date="2018-10" db="EMBL/GenBank/DDBJ databases">
        <title>Population genomic analysis revealed the cold adaptation of white poplar.</title>
        <authorList>
            <person name="Liu Y.-J."/>
        </authorList>
    </citation>
    <scope>NUCLEOTIDE SEQUENCE [LARGE SCALE GENOMIC DNA]</scope>
    <source>
        <strain evidence="10">PAL-ZL1</strain>
    </source>
</reference>
<dbReference type="PANTHER" id="PTHR23092:SF15">
    <property type="entry name" value="INACTIVE NON-CANONICAL POLY(A) RNA POLYMERASE PROTEIN TRF4-2-RELATED"/>
    <property type="match status" value="1"/>
</dbReference>
<dbReference type="InterPro" id="IPR045862">
    <property type="entry name" value="Trf4-like"/>
</dbReference>
<feature type="region of interest" description="Disordered" evidence="7">
    <location>
        <begin position="463"/>
        <end position="542"/>
    </location>
</feature>
<sequence>MESPVQAQAIPLYETLTLTPLSPSPTATPIRSPLSDPLQPYSVFRNEISLSAFNSAAAAESAAVDFFSLDVGSGDEELELKTPVNGEAKGKRKAEVETENLPKPMTESVWFRGDSKFRSPMLQLHKEIVDFCDFLSPTQEEQASRAEAVRCVFDVIKYIWPNCKVEVFGSFRTGLYLPTSDIDVVILDSGLKSPQIGLNALSRALSQKGVAKKIQVIAKARVPIVKFVEKRSGVSFDISFDVNGGPIAAEFIKNAISKWPELRPLCLILKVFLQQRELNEVYSGGISSYALLAMLMAMLQNHRECQASLERNLGLLLIHFFDFYGRKLNTTNVGVSCKGTGTFFSKRTKGFMNNGRPFLIAIEDPQAPENDIGKNSFNYFQIRSAFAMAFTTLTNPKTILSLGPNRSILGTIIRPDPVLLERKGGKNGEVTFSSLLPGAGEPLQSNYGQQEIMCNWQLDDEEEALPRGGGHAGDASAHSSGKKRKASSKEKSRKKKSKENGDIGKVRHDESGSKKEKSTKKKQRWRKHDSSKGLASHAAGSS</sequence>
<dbReference type="FunFam" id="1.10.1410.10:FF:000009">
    <property type="entry name" value="Poly(A) RNA polymerase cid14"/>
    <property type="match status" value="1"/>
</dbReference>
<dbReference type="EC" id="2.7.7.19" evidence="3"/>
<dbReference type="Gene3D" id="1.10.1410.10">
    <property type="match status" value="1"/>
</dbReference>
<feature type="domain" description="Poly(A) RNA polymerase mitochondrial-like central palm" evidence="9">
    <location>
        <begin position="124"/>
        <end position="241"/>
    </location>
</feature>
<proteinExistence type="inferred from homology"/>
<dbReference type="STRING" id="43335.A0A4U5NSL9"/>
<evidence type="ECO:0000259" key="9">
    <source>
        <dbReference type="Pfam" id="PF22600"/>
    </source>
</evidence>
<comment type="similarity">
    <text evidence="2">Belongs to the DNA polymerase type-B-like family.</text>
</comment>
<dbReference type="GO" id="GO:1990817">
    <property type="term" value="F:poly(A) RNA polymerase activity"/>
    <property type="evidence" value="ECO:0007669"/>
    <property type="project" value="UniProtKB-EC"/>
</dbReference>
<name>A0A4U5NSL9_POPAL</name>
<evidence type="ECO:0000256" key="4">
    <source>
        <dbReference type="ARBA" id="ARBA00022679"/>
    </source>
</evidence>
<dbReference type="Pfam" id="PF22600">
    <property type="entry name" value="MTPAP-like_central"/>
    <property type="match status" value="1"/>
</dbReference>
<keyword evidence="4" id="KW-0808">Transferase</keyword>
<dbReference type="GO" id="GO:0043634">
    <property type="term" value="P:polyadenylation-dependent ncRNA catabolic process"/>
    <property type="evidence" value="ECO:0007669"/>
    <property type="project" value="TreeGrafter"/>
</dbReference>
<dbReference type="GO" id="GO:0046872">
    <property type="term" value="F:metal ion binding"/>
    <property type="evidence" value="ECO:0007669"/>
    <property type="project" value="UniProtKB-KW"/>
</dbReference>
<feature type="compositionally biased region" description="Basic residues" evidence="7">
    <location>
        <begin position="517"/>
        <end position="529"/>
    </location>
</feature>
<dbReference type="SUPFAM" id="SSF81301">
    <property type="entry name" value="Nucleotidyltransferase"/>
    <property type="match status" value="1"/>
</dbReference>
<dbReference type="Gene3D" id="3.30.460.10">
    <property type="entry name" value="Beta Polymerase, domain 2"/>
    <property type="match status" value="1"/>
</dbReference>
<evidence type="ECO:0000256" key="6">
    <source>
        <dbReference type="ARBA" id="ARBA00022842"/>
    </source>
</evidence>
<dbReference type="GO" id="GO:0003729">
    <property type="term" value="F:mRNA binding"/>
    <property type="evidence" value="ECO:0007669"/>
    <property type="project" value="TreeGrafter"/>
</dbReference>
<keyword evidence="5" id="KW-0479">Metal-binding</keyword>
<protein>
    <recommendedName>
        <fullName evidence="3">polynucleotide adenylyltransferase</fullName>
        <ecNumber evidence="3">2.7.7.19</ecNumber>
    </recommendedName>
</protein>
<dbReference type="SUPFAM" id="SSF81631">
    <property type="entry name" value="PAP/OAS1 substrate-binding domain"/>
    <property type="match status" value="1"/>
</dbReference>
<evidence type="ECO:0000256" key="7">
    <source>
        <dbReference type="SAM" id="MobiDB-lite"/>
    </source>
</evidence>
<evidence type="ECO:0000256" key="5">
    <source>
        <dbReference type="ARBA" id="ARBA00022723"/>
    </source>
</evidence>
<comment type="cofactor">
    <cofactor evidence="1">
        <name>Mn(2+)</name>
        <dbReference type="ChEBI" id="CHEBI:29035"/>
    </cofactor>
</comment>
<keyword evidence="6" id="KW-0460">Magnesium</keyword>